<dbReference type="AlphaFoldDB" id="A0A226E6Y8"/>
<gene>
    <name evidence="2" type="ORF">Fcan01_11839</name>
</gene>
<keyword evidence="1" id="KW-1133">Transmembrane helix</keyword>
<evidence type="ECO:0000313" key="3">
    <source>
        <dbReference type="Proteomes" id="UP000198287"/>
    </source>
</evidence>
<protein>
    <submittedName>
        <fullName evidence="2">Uncharacterized protein</fullName>
    </submittedName>
</protein>
<comment type="caution">
    <text evidence="2">The sequence shown here is derived from an EMBL/GenBank/DDBJ whole genome shotgun (WGS) entry which is preliminary data.</text>
</comment>
<sequence length="420" mass="48382">MWVALDTFFRNYKKISVLPYDIHVSKKNVTLVLESTSATKMRSVTQFALPLILCVLCGTILIWTFSGKYDLRDEDDTTSQTLRTLILLMFFLFPTPFVGMGFTIAITPKVIPVLINLIVKFEYKLSELGGFSVIHTSVAYWMQLSQEVRLSYLISNISVCLECTWHYYQFGKVNSIVDLQGGVHTSLASTGISWLLYDEWPSTATQKANNKSNVSTEFRKHSTSCDIIFFLETERESDQPKFQESFHNLIWRSETIFILLRASSDLEFNKVFISAPCILLVEDVIQIKEYYLRRDTRGVQLVPIVQAGFSILTFLQSFANQIVSIPFLSCGVPTVYNDMEYDPRLNDLQKVCYETPFFTPKWLRIPIAICTINSAAIVFYQQLLNFSHTHKFHYELKGIESSTIIFDRRSSSYQPYHIQS</sequence>
<keyword evidence="1" id="KW-0812">Transmembrane</keyword>
<keyword evidence="1" id="KW-0472">Membrane</keyword>
<evidence type="ECO:0000313" key="2">
    <source>
        <dbReference type="EMBL" id="OXA53363.1"/>
    </source>
</evidence>
<keyword evidence="3" id="KW-1185">Reference proteome</keyword>
<reference evidence="2 3" key="1">
    <citation type="submission" date="2015-12" db="EMBL/GenBank/DDBJ databases">
        <title>The genome of Folsomia candida.</title>
        <authorList>
            <person name="Faddeeva A."/>
            <person name="Derks M.F."/>
            <person name="Anvar Y."/>
            <person name="Smit S."/>
            <person name="Van Straalen N."/>
            <person name="Roelofs D."/>
        </authorList>
    </citation>
    <scope>NUCLEOTIDE SEQUENCE [LARGE SCALE GENOMIC DNA]</scope>
    <source>
        <strain evidence="2 3">VU population</strain>
        <tissue evidence="2">Whole body</tissue>
    </source>
</reference>
<feature type="transmembrane region" description="Helical" evidence="1">
    <location>
        <begin position="47"/>
        <end position="65"/>
    </location>
</feature>
<evidence type="ECO:0000256" key="1">
    <source>
        <dbReference type="SAM" id="Phobius"/>
    </source>
</evidence>
<feature type="transmembrane region" description="Helical" evidence="1">
    <location>
        <begin position="85"/>
        <end position="106"/>
    </location>
</feature>
<name>A0A226E6Y8_FOLCA</name>
<dbReference type="EMBL" id="LNIX01000005">
    <property type="protein sequence ID" value="OXA53363.1"/>
    <property type="molecule type" value="Genomic_DNA"/>
</dbReference>
<organism evidence="2 3">
    <name type="scientific">Folsomia candida</name>
    <name type="common">Springtail</name>
    <dbReference type="NCBI Taxonomy" id="158441"/>
    <lineage>
        <taxon>Eukaryota</taxon>
        <taxon>Metazoa</taxon>
        <taxon>Ecdysozoa</taxon>
        <taxon>Arthropoda</taxon>
        <taxon>Hexapoda</taxon>
        <taxon>Collembola</taxon>
        <taxon>Entomobryomorpha</taxon>
        <taxon>Isotomoidea</taxon>
        <taxon>Isotomidae</taxon>
        <taxon>Proisotominae</taxon>
        <taxon>Folsomia</taxon>
    </lineage>
</organism>
<accession>A0A226E6Y8</accession>
<dbReference type="Proteomes" id="UP000198287">
    <property type="component" value="Unassembled WGS sequence"/>
</dbReference>
<proteinExistence type="predicted"/>
<feature type="non-terminal residue" evidence="2">
    <location>
        <position position="420"/>
    </location>
</feature>